<gene>
    <name evidence="12" type="ORF">ANCDUO_13862</name>
</gene>
<evidence type="ECO:0000256" key="3">
    <source>
        <dbReference type="ARBA" id="ARBA00022676"/>
    </source>
</evidence>
<evidence type="ECO:0000256" key="6">
    <source>
        <dbReference type="ARBA" id="ARBA00022729"/>
    </source>
</evidence>
<keyword evidence="7 11" id="KW-1133">Transmembrane helix</keyword>
<dbReference type="AlphaFoldDB" id="A0A0C2GFS5"/>
<keyword evidence="4 10" id="KW-0808">Transferase</keyword>
<dbReference type="PROSITE" id="PS00375">
    <property type="entry name" value="UDPGT"/>
    <property type="match status" value="1"/>
</dbReference>
<keyword evidence="6" id="KW-0732">Signal</keyword>
<dbReference type="GO" id="GO:0015020">
    <property type="term" value="F:glucuronosyltransferase activity"/>
    <property type="evidence" value="ECO:0007669"/>
    <property type="project" value="UniProtKB-EC"/>
</dbReference>
<evidence type="ECO:0000256" key="7">
    <source>
        <dbReference type="ARBA" id="ARBA00022989"/>
    </source>
</evidence>
<evidence type="ECO:0000256" key="1">
    <source>
        <dbReference type="ARBA" id="ARBA00004167"/>
    </source>
</evidence>
<protein>
    <recommendedName>
        <fullName evidence="11">UDP-glucuronosyltransferase</fullName>
        <ecNumber evidence="11">2.4.1.17</ecNumber>
    </recommendedName>
</protein>
<evidence type="ECO:0000256" key="4">
    <source>
        <dbReference type="ARBA" id="ARBA00022679"/>
    </source>
</evidence>
<proteinExistence type="inferred from homology"/>
<dbReference type="PANTHER" id="PTHR48043">
    <property type="entry name" value="EG:EG0003.4 PROTEIN-RELATED"/>
    <property type="match status" value="1"/>
</dbReference>
<dbReference type="Proteomes" id="UP000054047">
    <property type="component" value="Unassembled WGS sequence"/>
</dbReference>
<dbReference type="InterPro" id="IPR050271">
    <property type="entry name" value="UDP-glycosyltransferase"/>
</dbReference>
<evidence type="ECO:0000256" key="11">
    <source>
        <dbReference type="RuleBase" id="RU362059"/>
    </source>
</evidence>
<dbReference type="InterPro" id="IPR002213">
    <property type="entry name" value="UDP_glucos_trans"/>
</dbReference>
<accession>A0A0C2GFS5</accession>
<dbReference type="FunFam" id="3.40.50.2000:FF:000038">
    <property type="entry name" value="UDP-GlucuronosylTransferase"/>
    <property type="match status" value="1"/>
</dbReference>
<evidence type="ECO:0000256" key="9">
    <source>
        <dbReference type="ARBA" id="ARBA00047475"/>
    </source>
</evidence>
<dbReference type="PANTHER" id="PTHR48043:SF23">
    <property type="entry name" value="UDP-GLUCURONOSYLTRANSFERASE"/>
    <property type="match status" value="1"/>
</dbReference>
<evidence type="ECO:0000313" key="12">
    <source>
        <dbReference type="EMBL" id="KIH55966.1"/>
    </source>
</evidence>
<dbReference type="OrthoDB" id="5835829at2759"/>
<feature type="non-terminal residue" evidence="12">
    <location>
        <position position="1"/>
    </location>
</feature>
<evidence type="ECO:0000313" key="13">
    <source>
        <dbReference type="Proteomes" id="UP000054047"/>
    </source>
</evidence>
<dbReference type="SUPFAM" id="SSF53756">
    <property type="entry name" value="UDP-Glycosyltransferase/glycogen phosphorylase"/>
    <property type="match status" value="1"/>
</dbReference>
<keyword evidence="8 11" id="KW-0472">Membrane</keyword>
<comment type="catalytic activity">
    <reaction evidence="9 11">
        <text>glucuronate acceptor + UDP-alpha-D-glucuronate = acceptor beta-D-glucuronoside + UDP + H(+)</text>
        <dbReference type="Rhea" id="RHEA:21032"/>
        <dbReference type="ChEBI" id="CHEBI:15378"/>
        <dbReference type="ChEBI" id="CHEBI:58052"/>
        <dbReference type="ChEBI" id="CHEBI:58223"/>
        <dbReference type="ChEBI" id="CHEBI:132367"/>
        <dbReference type="ChEBI" id="CHEBI:132368"/>
        <dbReference type="EC" id="2.4.1.17"/>
    </reaction>
</comment>
<name>A0A0C2GFS5_9BILA</name>
<dbReference type="Pfam" id="PF00201">
    <property type="entry name" value="UDPGT"/>
    <property type="match status" value="1"/>
</dbReference>
<evidence type="ECO:0000256" key="2">
    <source>
        <dbReference type="ARBA" id="ARBA00009995"/>
    </source>
</evidence>
<keyword evidence="5 11" id="KW-0812">Transmembrane</keyword>
<dbReference type="GO" id="GO:0016020">
    <property type="term" value="C:membrane"/>
    <property type="evidence" value="ECO:0007669"/>
    <property type="project" value="UniProtKB-SubCell"/>
</dbReference>
<comment type="similarity">
    <text evidence="2 10">Belongs to the UDP-glycosyltransferase family.</text>
</comment>
<dbReference type="Gene3D" id="3.40.50.2000">
    <property type="entry name" value="Glycogen Phosphorylase B"/>
    <property type="match status" value="1"/>
</dbReference>
<keyword evidence="3 10" id="KW-0328">Glycosyltransferase</keyword>
<organism evidence="12 13">
    <name type="scientific">Ancylostoma duodenale</name>
    <dbReference type="NCBI Taxonomy" id="51022"/>
    <lineage>
        <taxon>Eukaryota</taxon>
        <taxon>Metazoa</taxon>
        <taxon>Ecdysozoa</taxon>
        <taxon>Nematoda</taxon>
        <taxon>Chromadorea</taxon>
        <taxon>Rhabditida</taxon>
        <taxon>Rhabditina</taxon>
        <taxon>Rhabditomorpha</taxon>
        <taxon>Strongyloidea</taxon>
        <taxon>Ancylostomatidae</taxon>
        <taxon>Ancylostomatinae</taxon>
        <taxon>Ancylostoma</taxon>
    </lineage>
</organism>
<dbReference type="InterPro" id="IPR035595">
    <property type="entry name" value="UDP_glycos_trans_CS"/>
</dbReference>
<comment type="subcellular location">
    <subcellularLocation>
        <location evidence="1 11">Membrane</location>
        <topology evidence="1 11">Single-pass membrane protein</topology>
    </subcellularLocation>
</comment>
<keyword evidence="13" id="KW-1185">Reference proteome</keyword>
<evidence type="ECO:0000256" key="10">
    <source>
        <dbReference type="RuleBase" id="RU003718"/>
    </source>
</evidence>
<feature type="transmembrane region" description="Helical" evidence="11">
    <location>
        <begin position="191"/>
        <end position="214"/>
    </location>
</feature>
<sequence>LRKHTILISFGSVAASIYMPYDMKVAIVDVVKSYPEVTFIWKYEEPSDSFAAGVENLFLSKWTPQVDLLADDRLTLFVTHGGAGSMMESASRGKPLIVVPLFGDQTRNAKLIVKFGFGIMLHKSSLLNRSALRSAIGSILKDTKKAANRIRDLLERRPFSPEKKLVKTIELAAEFGGIEELKVVGRNLGIIAYYNVDLILVLVLLALLVIWFVLYNIKLIFKLRESNPKVKQQ</sequence>
<reference evidence="12 13" key="1">
    <citation type="submission" date="2013-12" db="EMBL/GenBank/DDBJ databases">
        <title>Draft genome of the parsitic nematode Ancylostoma duodenale.</title>
        <authorList>
            <person name="Mitreva M."/>
        </authorList>
    </citation>
    <scope>NUCLEOTIDE SEQUENCE [LARGE SCALE GENOMIC DNA]</scope>
    <source>
        <strain evidence="12 13">Zhejiang</strain>
    </source>
</reference>
<evidence type="ECO:0000256" key="5">
    <source>
        <dbReference type="ARBA" id="ARBA00022692"/>
    </source>
</evidence>
<dbReference type="EC" id="2.4.1.17" evidence="11"/>
<dbReference type="EMBL" id="KN736457">
    <property type="protein sequence ID" value="KIH55966.1"/>
    <property type="molecule type" value="Genomic_DNA"/>
</dbReference>
<dbReference type="CDD" id="cd03784">
    <property type="entry name" value="GT1_Gtf-like"/>
    <property type="match status" value="1"/>
</dbReference>
<evidence type="ECO:0000256" key="8">
    <source>
        <dbReference type="ARBA" id="ARBA00023136"/>
    </source>
</evidence>